<feature type="transmembrane region" description="Helical" evidence="10">
    <location>
        <begin position="127"/>
        <end position="147"/>
    </location>
</feature>
<dbReference type="SUPFAM" id="SSF90123">
    <property type="entry name" value="ABC transporter transmembrane region"/>
    <property type="match status" value="2"/>
</dbReference>
<dbReference type="Proteomes" id="UP001212997">
    <property type="component" value="Unassembled WGS sequence"/>
</dbReference>
<dbReference type="InterPro" id="IPR003593">
    <property type="entry name" value="AAA+_ATPase"/>
</dbReference>
<gene>
    <name evidence="13" type="ORF">NLI96_g7025</name>
</gene>
<feature type="transmembrane region" description="Helical" evidence="10">
    <location>
        <begin position="862"/>
        <end position="881"/>
    </location>
</feature>
<feature type="transmembrane region" description="Helical" evidence="10">
    <location>
        <begin position="949"/>
        <end position="969"/>
    </location>
</feature>
<dbReference type="InterPro" id="IPR017871">
    <property type="entry name" value="ABC_transporter-like_CS"/>
</dbReference>
<accession>A0AAD5V562</accession>
<keyword evidence="6" id="KW-0067">ATP-binding</keyword>
<evidence type="ECO:0000256" key="10">
    <source>
        <dbReference type="SAM" id="Phobius"/>
    </source>
</evidence>
<dbReference type="EMBL" id="JANAWD010000276">
    <property type="protein sequence ID" value="KAJ3482363.1"/>
    <property type="molecule type" value="Genomic_DNA"/>
</dbReference>
<feature type="transmembrane region" description="Helical" evidence="10">
    <location>
        <begin position="767"/>
        <end position="792"/>
    </location>
</feature>
<dbReference type="GO" id="GO:0016887">
    <property type="term" value="F:ATP hydrolysis activity"/>
    <property type="evidence" value="ECO:0007669"/>
    <property type="project" value="InterPro"/>
</dbReference>
<dbReference type="FunFam" id="3.40.50.300:FF:000565">
    <property type="entry name" value="ABC bile acid transporter"/>
    <property type="match status" value="1"/>
</dbReference>
<dbReference type="SUPFAM" id="SSF52540">
    <property type="entry name" value="P-loop containing nucleoside triphosphate hydrolases"/>
    <property type="match status" value="2"/>
</dbReference>
<comment type="caution">
    <text evidence="13">The sequence shown here is derived from an EMBL/GenBank/DDBJ whole genome shotgun (WGS) entry which is preliminary data.</text>
</comment>
<dbReference type="InterPro" id="IPR027417">
    <property type="entry name" value="P-loop_NTPase"/>
</dbReference>
<feature type="transmembrane region" description="Helical" evidence="10">
    <location>
        <begin position="835"/>
        <end position="856"/>
    </location>
</feature>
<organism evidence="13 14">
    <name type="scientific">Meripilus lineatus</name>
    <dbReference type="NCBI Taxonomy" id="2056292"/>
    <lineage>
        <taxon>Eukaryota</taxon>
        <taxon>Fungi</taxon>
        <taxon>Dikarya</taxon>
        <taxon>Basidiomycota</taxon>
        <taxon>Agaricomycotina</taxon>
        <taxon>Agaricomycetes</taxon>
        <taxon>Polyporales</taxon>
        <taxon>Meripilaceae</taxon>
        <taxon>Meripilus</taxon>
    </lineage>
</organism>
<comment type="similarity">
    <text evidence="2">Belongs to the ABC transporter superfamily. ABCC family. Conjugate transporter (TC 3.A.1.208) subfamily.</text>
</comment>
<evidence type="ECO:0000313" key="14">
    <source>
        <dbReference type="Proteomes" id="UP001212997"/>
    </source>
</evidence>
<feature type="transmembrane region" description="Helical" evidence="10">
    <location>
        <begin position="94"/>
        <end position="115"/>
    </location>
</feature>
<feature type="compositionally biased region" description="Basic and acidic residues" evidence="9">
    <location>
        <begin position="667"/>
        <end position="696"/>
    </location>
</feature>
<evidence type="ECO:0000259" key="12">
    <source>
        <dbReference type="PROSITE" id="PS50929"/>
    </source>
</evidence>
<evidence type="ECO:0000256" key="3">
    <source>
        <dbReference type="ARBA" id="ARBA00022448"/>
    </source>
</evidence>
<keyword evidence="14" id="KW-1185">Reference proteome</keyword>
<dbReference type="PROSITE" id="PS50929">
    <property type="entry name" value="ABC_TM1F"/>
    <property type="match status" value="2"/>
</dbReference>
<feature type="transmembrane region" description="Helical" evidence="10">
    <location>
        <begin position="723"/>
        <end position="747"/>
    </location>
</feature>
<feature type="region of interest" description="Disordered" evidence="9">
    <location>
        <begin position="1"/>
        <end position="27"/>
    </location>
</feature>
<evidence type="ECO:0000256" key="4">
    <source>
        <dbReference type="ARBA" id="ARBA00022692"/>
    </source>
</evidence>
<evidence type="ECO:0000256" key="8">
    <source>
        <dbReference type="ARBA" id="ARBA00023136"/>
    </source>
</evidence>
<dbReference type="InterPro" id="IPR036640">
    <property type="entry name" value="ABC1_TM_sf"/>
</dbReference>
<dbReference type="PANTHER" id="PTHR24223:SF456">
    <property type="entry name" value="MULTIDRUG RESISTANCE-ASSOCIATED PROTEIN LETHAL(2)03659"/>
    <property type="match status" value="1"/>
</dbReference>
<dbReference type="Gene3D" id="3.40.50.300">
    <property type="entry name" value="P-loop containing nucleotide triphosphate hydrolases"/>
    <property type="match status" value="2"/>
</dbReference>
<dbReference type="CDD" id="cd18606">
    <property type="entry name" value="ABC_6TM_YOR1_D2_like"/>
    <property type="match status" value="1"/>
</dbReference>
<dbReference type="Pfam" id="PF00005">
    <property type="entry name" value="ABC_tran"/>
    <property type="match status" value="2"/>
</dbReference>
<proteinExistence type="inferred from homology"/>
<feature type="domain" description="ABC transporter" evidence="11">
    <location>
        <begin position="440"/>
        <end position="661"/>
    </location>
</feature>
<dbReference type="CDD" id="cd03250">
    <property type="entry name" value="ABCC_MRP_domain1"/>
    <property type="match status" value="1"/>
</dbReference>
<dbReference type="CDD" id="cd03244">
    <property type="entry name" value="ABCC_MRP_domain2"/>
    <property type="match status" value="1"/>
</dbReference>
<dbReference type="Pfam" id="PF00664">
    <property type="entry name" value="ABC_membrane"/>
    <property type="match status" value="2"/>
</dbReference>
<feature type="compositionally biased region" description="Basic and acidic residues" evidence="9">
    <location>
        <begin position="376"/>
        <end position="405"/>
    </location>
</feature>
<dbReference type="GO" id="GO:0016020">
    <property type="term" value="C:membrane"/>
    <property type="evidence" value="ECO:0007669"/>
    <property type="project" value="UniProtKB-SubCell"/>
</dbReference>
<dbReference type="PROSITE" id="PS50893">
    <property type="entry name" value="ABC_TRANSPORTER_2"/>
    <property type="match status" value="2"/>
</dbReference>
<evidence type="ECO:0000256" key="1">
    <source>
        <dbReference type="ARBA" id="ARBA00004141"/>
    </source>
</evidence>
<evidence type="ECO:0000313" key="13">
    <source>
        <dbReference type="EMBL" id="KAJ3482363.1"/>
    </source>
</evidence>
<dbReference type="CDD" id="cd18597">
    <property type="entry name" value="ABC_6TM_YOR1_D1_like"/>
    <property type="match status" value="1"/>
</dbReference>
<feature type="region of interest" description="Disordered" evidence="9">
    <location>
        <begin position="376"/>
        <end position="451"/>
    </location>
</feature>
<dbReference type="GO" id="GO:0140359">
    <property type="term" value="F:ABC-type transporter activity"/>
    <property type="evidence" value="ECO:0007669"/>
    <property type="project" value="InterPro"/>
</dbReference>
<dbReference type="PANTHER" id="PTHR24223">
    <property type="entry name" value="ATP-BINDING CASSETTE SUB-FAMILY C"/>
    <property type="match status" value="1"/>
</dbReference>
<feature type="compositionally biased region" description="Basic and acidic residues" evidence="9">
    <location>
        <begin position="1"/>
        <end position="15"/>
    </location>
</feature>
<dbReference type="InterPro" id="IPR003439">
    <property type="entry name" value="ABC_transporter-like_ATP-bd"/>
</dbReference>
<feature type="transmembrane region" description="Helical" evidence="10">
    <location>
        <begin position="210"/>
        <end position="231"/>
    </location>
</feature>
<dbReference type="InterPro" id="IPR050173">
    <property type="entry name" value="ABC_transporter_C-like"/>
</dbReference>
<dbReference type="FunFam" id="3.40.50.300:FF:000997">
    <property type="entry name" value="Multidrug resistance-associated protein 1"/>
    <property type="match status" value="1"/>
</dbReference>
<feature type="domain" description="ABC transmembrane type-1" evidence="12">
    <location>
        <begin position="120"/>
        <end position="309"/>
    </location>
</feature>
<keyword evidence="4 10" id="KW-0812">Transmembrane</keyword>
<keyword evidence="8 10" id="KW-0472">Membrane</keyword>
<evidence type="ECO:0000256" key="9">
    <source>
        <dbReference type="SAM" id="MobiDB-lite"/>
    </source>
</evidence>
<name>A0AAD5V562_9APHY</name>
<protein>
    <recommendedName>
        <fullName evidence="15">Multidrug resistance-associated ABC transporter</fullName>
    </recommendedName>
</protein>
<feature type="transmembrane region" description="Helical" evidence="10">
    <location>
        <begin position="284"/>
        <end position="309"/>
    </location>
</feature>
<feature type="domain" description="ABC transmembrane type-1" evidence="12">
    <location>
        <begin position="728"/>
        <end position="1000"/>
    </location>
</feature>
<reference evidence="13" key="1">
    <citation type="submission" date="2022-07" db="EMBL/GenBank/DDBJ databases">
        <title>Genome Sequence of Physisporinus lineatus.</title>
        <authorList>
            <person name="Buettner E."/>
        </authorList>
    </citation>
    <scope>NUCLEOTIDE SEQUENCE</scope>
    <source>
        <strain evidence="13">VT162</strain>
    </source>
</reference>
<dbReference type="FunFam" id="1.20.1560.10:FF:000010">
    <property type="entry name" value="Multidrug resistance-associated ABC transporter"/>
    <property type="match status" value="1"/>
</dbReference>
<dbReference type="InterPro" id="IPR011527">
    <property type="entry name" value="ABC1_TM_dom"/>
</dbReference>
<keyword evidence="3" id="KW-0813">Transport</keyword>
<dbReference type="SMART" id="SM00382">
    <property type="entry name" value="AAA"/>
    <property type="match status" value="2"/>
</dbReference>
<evidence type="ECO:0008006" key="15">
    <source>
        <dbReference type="Google" id="ProtNLM"/>
    </source>
</evidence>
<evidence type="ECO:0000259" key="11">
    <source>
        <dbReference type="PROSITE" id="PS50893"/>
    </source>
</evidence>
<sequence>MEKKAEVKDDTEKAIDPASGPEPIANDDASAKQYDSSLIKALHTTFFWRWWAGGALNLFSDTLKTTTPLVNKVLLTWLTNSYVYYRSSEAERALLGLTQPQGIGYGIGLAFALYAMQQTASLMTNHYMYFGMKNGAFMRTAVIGAIFRKSLRLSGRARLEHPVGQITTMISTDSARLELFSPYLHNIWVAPIQIIIGFGLLIGYLGYSALVGLGVLLLGFPVQLILVTIIFKQRYKAVELTDKRVRMTTEVLQGIRLIKFYAWEAFYAHQIGEIRAKELWAVRLQALATAGLIAFVLFLPILATTLTFVRQSFLHPDNQTLIIFLVDRVLAGAADSAVALGRVGKFLIAEELEESYTVKEESKYAIDVDGDFTWETAHKPTTEEPDPKQEKPKVEDVKKKEEKPETSTTPRKRGFFSKKKAEPVLPTTTEGEKKEGETEPPTTEPEKEAEKPFELLNVKLQVPRGSFVAIVGKVGSGKSSLLQALIGEMRKTRGQSIFSSPVAYVPQVSWIMNATLRQNITFGRDDNEEKVREVVRACCLEHDLEMLPNGEETEIGEKGINLSGGQKARVSLARAVYSDSDIILMDDSLSAVDAYVGKQILDHCLLSGPLAGKTRVLATHALYVLHKTDYIYVMESGKIAEQGTFQELMENSRLFSQIMDEYGSQESESKGPVEREKKKEGSTAPEKDSSKKEQINLMQDEERVTGAVAFSVYKGYFYFAGGWFWAPIILLLLAVSEAAHVANSLFLSFWTSESIPGFSQGQYMGTYAGIGVATAFLLFLLSFTMSVTSLVAGLRTFRAALYAVLRSPVSFFDTTPMGRLISRFSKDQDTVDSELAIIAFQVLSSMSVIIGTAGLVFYVFPYLGILFAPLAVFYFSAALYYRRTSVETKRLDSLMRSALYASYSETLTGLSTVRGYGEQARFIHTAEEGLDKENRAYYMTISIQRWLGIRLDILGNLLILGIGLLASGFRKTVSPSKIGVVLSYTLSITQTLSDLVSHYALNEQNFNSVERILHYTELEPEGDATTPNDPPASWPENGGIKFDNVKLAYRPGLPLVLKGVTFEIQPGEKVGVVGRTGAGKSSLLQALFRIVNLAEGSITIDGVDIKDIGLDVLRGRLALVPQDNTLFLGTLRDNLDPQGSCTDADIISALRRAWLLPKEDDAVEAPQEAKFSLDSAVSDEGSNYSAGEKQLLALCRALVKNSRIIVLDEATSNVDVETDAKVQRTIQTEFSTSTLLCIAHRLNTIVYYDRILVMDAGQVTEFDTPLNLFDKEDSIFRSLCDEAGLTRQDIVRIRSSVNNLKAVTDTAGLSLV</sequence>
<dbReference type="GO" id="GO:0005524">
    <property type="term" value="F:ATP binding"/>
    <property type="evidence" value="ECO:0007669"/>
    <property type="project" value="UniProtKB-KW"/>
</dbReference>
<evidence type="ECO:0000256" key="6">
    <source>
        <dbReference type="ARBA" id="ARBA00022840"/>
    </source>
</evidence>
<dbReference type="Gene3D" id="1.20.1560.10">
    <property type="entry name" value="ABC transporter type 1, transmembrane domain"/>
    <property type="match status" value="2"/>
</dbReference>
<keyword evidence="7 10" id="KW-1133">Transmembrane helix</keyword>
<feature type="region of interest" description="Disordered" evidence="9">
    <location>
        <begin position="663"/>
        <end position="696"/>
    </location>
</feature>
<evidence type="ECO:0000256" key="5">
    <source>
        <dbReference type="ARBA" id="ARBA00022741"/>
    </source>
</evidence>
<evidence type="ECO:0000256" key="2">
    <source>
        <dbReference type="ARBA" id="ARBA00009726"/>
    </source>
</evidence>
<evidence type="ECO:0000256" key="7">
    <source>
        <dbReference type="ARBA" id="ARBA00022989"/>
    </source>
</evidence>
<keyword evidence="5" id="KW-0547">Nucleotide-binding</keyword>
<dbReference type="PROSITE" id="PS00211">
    <property type="entry name" value="ABC_TRANSPORTER_1"/>
    <property type="match status" value="2"/>
</dbReference>
<comment type="subcellular location">
    <subcellularLocation>
        <location evidence="1">Membrane</location>
        <topology evidence="1">Multi-pass membrane protein</topology>
    </subcellularLocation>
</comment>
<feature type="domain" description="ABC transporter" evidence="11">
    <location>
        <begin position="1040"/>
        <end position="1281"/>
    </location>
</feature>
<feature type="transmembrane region" description="Helical" evidence="10">
    <location>
        <begin position="183"/>
        <end position="204"/>
    </location>
</feature>